<sequence length="228" mass="26330">MVFRDSDIIELSDSTDSMNGLITAMRELEQEELEANYITEATTANSSTVYQGSPEPERTISRTVTLSEKDVNELKNNPLIMFNGYRICPTFPYRMIAHRALSNKLDPLKPLCYYELLGRCVDPTCPMQHEKDYLLTDEELICSVLTYCPNLCPPKKMFSEYAREMLKEHEAESVGEIIENMLKSLPDTERRIRVCEMATKCRLPARWSSKGHFVFRKVSLRLLEFPVI</sequence>
<dbReference type="PANTHER" id="PTHR21563:SF3">
    <property type="entry name" value="ZINC FINGER C3H1 DOMAIN-CONTAINING PROTEIN"/>
    <property type="match status" value="1"/>
</dbReference>
<dbReference type="EMBL" id="ADBV01000471">
    <property type="protein sequence ID" value="EJW87174.1"/>
    <property type="molecule type" value="Genomic_DNA"/>
</dbReference>
<proteinExistence type="predicted"/>
<evidence type="ECO:0000313" key="2">
    <source>
        <dbReference type="EMBL" id="EJW87174.1"/>
    </source>
</evidence>
<comment type="caution">
    <text evidence="2">The sequence shown here is derived from an EMBL/GenBank/DDBJ whole genome shotgun (WGS) entry which is preliminary data.</text>
</comment>
<dbReference type="InterPro" id="IPR039278">
    <property type="entry name" value="Red1"/>
</dbReference>
<dbReference type="PANTHER" id="PTHR21563">
    <property type="entry name" value="ZINC FINGER C3H1 DOMAIN-CONTAINING PROTEIN"/>
    <property type="match status" value="1"/>
</dbReference>
<name>J9FIL3_WUCBA</name>
<reference evidence="3" key="1">
    <citation type="submission" date="2012-08" db="EMBL/GenBank/DDBJ databases">
        <title>The Genome Sequence of Wuchereria bancrofti.</title>
        <authorList>
            <person name="Nutman T.B."/>
            <person name="Fink D.L."/>
            <person name="Russ C."/>
            <person name="Young S."/>
            <person name="Zeng Q."/>
            <person name="Koehrsen M."/>
            <person name="Alvarado L."/>
            <person name="Berlin A."/>
            <person name="Chapman S.B."/>
            <person name="Chen Z."/>
            <person name="Freedman E."/>
            <person name="Gellesch M."/>
            <person name="Goldberg J."/>
            <person name="Griggs A."/>
            <person name="Gujja S."/>
            <person name="Heilman E.R."/>
            <person name="Heiman D."/>
            <person name="Hepburn T."/>
            <person name="Howarth C."/>
            <person name="Jen D."/>
            <person name="Larson L."/>
            <person name="Lewis B."/>
            <person name="Mehta T."/>
            <person name="Park D."/>
            <person name="Pearson M."/>
            <person name="Roberts A."/>
            <person name="Saif S."/>
            <person name="Shea T."/>
            <person name="Shenoy N."/>
            <person name="Sisk P."/>
            <person name="Stolte C."/>
            <person name="Sykes S."/>
            <person name="Walk T."/>
            <person name="White J."/>
            <person name="Yandava C."/>
            <person name="Haas B."/>
            <person name="Henn M.R."/>
            <person name="Nusbaum C."/>
            <person name="Birren B."/>
        </authorList>
    </citation>
    <scope>NUCLEOTIDE SEQUENCE [LARGE SCALE GENOMIC DNA]</scope>
    <source>
        <strain evidence="3">NA</strain>
    </source>
</reference>
<protein>
    <recommendedName>
        <fullName evidence="1">Putative zinc-finger domain-containing protein</fullName>
    </recommendedName>
</protein>
<dbReference type="GO" id="GO:0005634">
    <property type="term" value="C:nucleus"/>
    <property type="evidence" value="ECO:0007669"/>
    <property type="project" value="TreeGrafter"/>
</dbReference>
<evidence type="ECO:0000313" key="3">
    <source>
        <dbReference type="Proteomes" id="UP000004810"/>
    </source>
</evidence>
<dbReference type="Proteomes" id="UP000004810">
    <property type="component" value="Unassembled WGS sequence"/>
</dbReference>
<accession>J9FIL3</accession>
<dbReference type="AlphaFoldDB" id="J9FIL3"/>
<evidence type="ECO:0000259" key="1">
    <source>
        <dbReference type="Pfam" id="PF10650"/>
    </source>
</evidence>
<dbReference type="Pfam" id="PF10650">
    <property type="entry name" value="zf-C3H1"/>
    <property type="match status" value="1"/>
</dbReference>
<feature type="domain" description="Putative zinc-finger" evidence="1">
    <location>
        <begin position="111"/>
        <end position="129"/>
    </location>
</feature>
<gene>
    <name evidence="2" type="ORF">WUBG_01918</name>
</gene>
<dbReference type="InterPro" id="IPR019607">
    <property type="entry name" value="Putative_zinc-finger_domain"/>
</dbReference>
<dbReference type="GO" id="GO:0000178">
    <property type="term" value="C:exosome (RNase complex)"/>
    <property type="evidence" value="ECO:0007669"/>
    <property type="project" value="TreeGrafter"/>
</dbReference>
<organism evidence="2 3">
    <name type="scientific">Wuchereria bancrofti</name>
    <dbReference type="NCBI Taxonomy" id="6293"/>
    <lineage>
        <taxon>Eukaryota</taxon>
        <taxon>Metazoa</taxon>
        <taxon>Ecdysozoa</taxon>
        <taxon>Nematoda</taxon>
        <taxon>Chromadorea</taxon>
        <taxon>Rhabditida</taxon>
        <taxon>Spirurina</taxon>
        <taxon>Spiruromorpha</taxon>
        <taxon>Filarioidea</taxon>
        <taxon>Onchocercidae</taxon>
        <taxon>Wuchereria</taxon>
    </lineage>
</organism>